<gene>
    <name evidence="1" type="ORF">7S15_30</name>
</gene>
<proteinExistence type="predicted"/>
<accession>A0A2H4JB18</accession>
<sequence length="85" mass="9992">MAYESIDKLKVYMQKKINAIVTGEQVKFNINAHQLLDEISELERKAKAMDEISNMLKRCDYYDRDTALDVIEIVDKYEESADDER</sequence>
<dbReference type="EMBL" id="MF417953">
    <property type="protein sequence ID" value="ASN72430.1"/>
    <property type="molecule type" value="Genomic_DNA"/>
</dbReference>
<name>A0A2H4JB18_9CAUD</name>
<reference evidence="1" key="1">
    <citation type="submission" date="2017-06" db="EMBL/GenBank/DDBJ databases">
        <title>Novel phages from South African skin metaviromes.</title>
        <authorList>
            <person name="van Zyl L.J."/>
            <person name="Abrahams Y."/>
            <person name="Stander E.A."/>
            <person name="Kirby B.M."/>
            <person name="Clavaud C."/>
            <person name="Farcet C."/>
            <person name="Breton L."/>
            <person name="Trindade M.I."/>
        </authorList>
    </citation>
    <scope>NUCLEOTIDE SEQUENCE</scope>
</reference>
<evidence type="ECO:0000313" key="1">
    <source>
        <dbReference type="EMBL" id="ASN72430.1"/>
    </source>
</evidence>
<organism evidence="1">
    <name type="scientific">uncultured Caudovirales phage</name>
    <dbReference type="NCBI Taxonomy" id="2100421"/>
    <lineage>
        <taxon>Viruses</taxon>
        <taxon>Duplodnaviria</taxon>
        <taxon>Heunggongvirae</taxon>
        <taxon>Uroviricota</taxon>
        <taxon>Caudoviricetes</taxon>
        <taxon>Peduoviridae</taxon>
        <taxon>Maltschvirus</taxon>
        <taxon>Maltschvirus maltsch</taxon>
    </lineage>
</organism>
<protein>
    <submittedName>
        <fullName evidence="1">Uncharacterized protein</fullName>
    </submittedName>
</protein>